<gene>
    <name evidence="2" type="ORF">A8926_7692</name>
</gene>
<dbReference type="EMBL" id="PJNB01000001">
    <property type="protein sequence ID" value="PKW19520.1"/>
    <property type="molecule type" value="Genomic_DNA"/>
</dbReference>
<evidence type="ECO:0000313" key="3">
    <source>
        <dbReference type="Proteomes" id="UP000233786"/>
    </source>
</evidence>
<evidence type="ECO:0000313" key="2">
    <source>
        <dbReference type="EMBL" id="PKW19520.1"/>
    </source>
</evidence>
<reference evidence="2" key="1">
    <citation type="submission" date="2017-12" db="EMBL/GenBank/DDBJ databases">
        <title>Sequencing the genomes of 1000 Actinobacteria strains.</title>
        <authorList>
            <person name="Klenk H.-P."/>
        </authorList>
    </citation>
    <scope>NUCLEOTIDE SEQUENCE [LARGE SCALE GENOMIC DNA]</scope>
    <source>
        <strain evidence="2">DSM 44228</strain>
    </source>
</reference>
<feature type="region of interest" description="Disordered" evidence="1">
    <location>
        <begin position="54"/>
        <end position="106"/>
    </location>
</feature>
<proteinExistence type="predicted"/>
<protein>
    <submittedName>
        <fullName evidence="2">Uncharacterized protein</fullName>
    </submittedName>
</protein>
<accession>A0A2N3Y9D4</accession>
<dbReference type="AlphaFoldDB" id="A0A2N3Y9D4"/>
<evidence type="ECO:0000256" key="1">
    <source>
        <dbReference type="SAM" id="MobiDB-lite"/>
    </source>
</evidence>
<feature type="compositionally biased region" description="Low complexity" evidence="1">
    <location>
        <begin position="59"/>
        <end position="70"/>
    </location>
</feature>
<organism evidence="2 3">
    <name type="scientific">Saccharopolyspora spinosa</name>
    <dbReference type="NCBI Taxonomy" id="60894"/>
    <lineage>
        <taxon>Bacteria</taxon>
        <taxon>Bacillati</taxon>
        <taxon>Actinomycetota</taxon>
        <taxon>Actinomycetes</taxon>
        <taxon>Pseudonocardiales</taxon>
        <taxon>Pseudonocardiaceae</taxon>
        <taxon>Saccharopolyspora</taxon>
    </lineage>
</organism>
<dbReference type="STRING" id="994479.GCA_000194155_00469"/>
<dbReference type="Proteomes" id="UP000233786">
    <property type="component" value="Unassembled WGS sequence"/>
</dbReference>
<comment type="caution">
    <text evidence="2">The sequence shown here is derived from an EMBL/GenBank/DDBJ whole genome shotgun (WGS) entry which is preliminary data.</text>
</comment>
<sequence>MMVGAGSRNRDNSNNTGARIAVYHASAVERPMPEPAVSGKFAWVPDRDRPTCRFGDVAPVRSPPQSVRSSWTSSNLAISDDQGDLCRRDRRQEPSKPTLLRRGPPVRVGACLRDSLRPCRTTG</sequence>
<feature type="compositionally biased region" description="Basic and acidic residues" evidence="1">
    <location>
        <begin position="84"/>
        <end position="94"/>
    </location>
</feature>
<name>A0A2N3Y9D4_SACSN</name>
<keyword evidence="3" id="KW-1185">Reference proteome</keyword>